<dbReference type="Pfam" id="PF00078">
    <property type="entry name" value="RVT_1"/>
    <property type="match status" value="1"/>
</dbReference>
<gene>
    <name evidence="3" type="primary">R1A1-element ORF2</name>
    <name evidence="3" type="ORF">CDAR_458071</name>
</gene>
<dbReference type="Pfam" id="PF00075">
    <property type="entry name" value="RNase_H"/>
    <property type="match status" value="1"/>
</dbReference>
<dbReference type="Gene3D" id="3.30.420.10">
    <property type="entry name" value="Ribonuclease H-like superfamily/Ribonuclease H"/>
    <property type="match status" value="1"/>
</dbReference>
<dbReference type="SUPFAM" id="SSF53098">
    <property type="entry name" value="Ribonuclease H-like"/>
    <property type="match status" value="1"/>
</dbReference>
<dbReference type="GO" id="GO:0004523">
    <property type="term" value="F:RNA-DNA hybrid ribonuclease activity"/>
    <property type="evidence" value="ECO:0007669"/>
    <property type="project" value="InterPro"/>
</dbReference>
<dbReference type="InterPro" id="IPR043502">
    <property type="entry name" value="DNA/RNA_pol_sf"/>
</dbReference>
<protein>
    <submittedName>
        <fullName evidence="3">115 kDa protein in type-1 retrotransposable element R1DM</fullName>
    </submittedName>
</protein>
<feature type="domain" description="Reverse transcriptase" evidence="1">
    <location>
        <begin position="1"/>
        <end position="213"/>
    </location>
</feature>
<dbReference type="CDD" id="cd09276">
    <property type="entry name" value="Rnase_HI_RT_non_LTR"/>
    <property type="match status" value="1"/>
</dbReference>
<dbReference type="PROSITE" id="PS50879">
    <property type="entry name" value="RNASE_H_1"/>
    <property type="match status" value="1"/>
</dbReference>
<dbReference type="InterPro" id="IPR012337">
    <property type="entry name" value="RNaseH-like_sf"/>
</dbReference>
<evidence type="ECO:0000259" key="2">
    <source>
        <dbReference type="PROSITE" id="PS50879"/>
    </source>
</evidence>
<evidence type="ECO:0000259" key="1">
    <source>
        <dbReference type="PROSITE" id="PS50878"/>
    </source>
</evidence>
<accession>A0AAV4SKG1</accession>
<evidence type="ECO:0000313" key="4">
    <source>
        <dbReference type="Proteomes" id="UP001054837"/>
    </source>
</evidence>
<evidence type="ECO:0000313" key="3">
    <source>
        <dbReference type="EMBL" id="GIY33997.1"/>
    </source>
</evidence>
<dbReference type="EMBL" id="BPLQ01008003">
    <property type="protein sequence ID" value="GIY33997.1"/>
    <property type="molecule type" value="Genomic_DNA"/>
</dbReference>
<dbReference type="InterPro" id="IPR000477">
    <property type="entry name" value="RT_dom"/>
</dbReference>
<reference evidence="3 4" key="1">
    <citation type="submission" date="2021-06" db="EMBL/GenBank/DDBJ databases">
        <title>Caerostris darwini draft genome.</title>
        <authorList>
            <person name="Kono N."/>
            <person name="Arakawa K."/>
        </authorList>
    </citation>
    <scope>NUCLEOTIDE SEQUENCE [LARGE SCALE GENOMIC DNA]</scope>
</reference>
<dbReference type="GO" id="GO:0042575">
    <property type="term" value="C:DNA polymerase complex"/>
    <property type="evidence" value="ECO:0007669"/>
    <property type="project" value="UniProtKB-ARBA"/>
</dbReference>
<dbReference type="PANTHER" id="PTHR33332">
    <property type="entry name" value="REVERSE TRANSCRIPTASE DOMAIN-CONTAINING PROTEIN"/>
    <property type="match status" value="1"/>
</dbReference>
<dbReference type="GO" id="GO:0003676">
    <property type="term" value="F:nucleic acid binding"/>
    <property type="evidence" value="ECO:0007669"/>
    <property type="project" value="InterPro"/>
</dbReference>
<dbReference type="CDD" id="cd01650">
    <property type="entry name" value="RT_nLTR_like"/>
    <property type="match status" value="1"/>
</dbReference>
<name>A0AAV4SKG1_9ARAC</name>
<dbReference type="SUPFAM" id="SSF56672">
    <property type="entry name" value="DNA/RNA polymerases"/>
    <property type="match status" value="1"/>
</dbReference>
<dbReference type="InterPro" id="IPR002156">
    <property type="entry name" value="RNaseH_domain"/>
</dbReference>
<dbReference type="Proteomes" id="UP001054837">
    <property type="component" value="Unassembled WGS sequence"/>
</dbReference>
<dbReference type="PROSITE" id="PS50878">
    <property type="entry name" value="RT_POL"/>
    <property type="match status" value="1"/>
</dbReference>
<sequence length="644" mass="74347">MILHASHRHILSNRQFDFRKKSSTILALKEIIDFNSVAKENNHLTCLISIDMSNAFNNVDWNILFGKINLLSIPLYLKNILLDFLNNGTVSYQGEHKKYKGIPQGSCLGPILWNVFINDLLLKDFGPNIKVQAFADDILMMINAQASYCFTRESRDAISIIENWTVDNLMTINHSKSSFTILSNKKYTHIPAIKIGNCKIKFTQHLKYLGLHFDPKLNWGFRLNSIQDKLNSLQQKLYRITRATWGLNPTIKKDIYNKVINRIIHYGHEIWYQDKVKLNTKLGQLQRSGLLNITKCYKTVSTDALQVLAGVPPIDIQIKHNHKMFQIKPLHKEISTQGLAFHPDAIPFLKPIVPPWNKTSFHWSHYNDKLQGTLIYTDGSKMNNRVGGAFVAYTNNVEVHHQCFRLNNEATVYMAELIAIDYTIAKNLPSSNIITDSRSVLLALENVNSIDDKILELKVKLNFTGEIHLFWIKAHKGHLGNERADELAKSATNEPNIDCFNKIEPQTIKNLIKKDIIQEWQDRWRQSLKGRDVFHLYQNVNIKRVQGDFYLNQIITGHGTIGAYQARLFERDPSCVCGHSFEDRSHIIYDCPKWDEIRRRFSPSNHKVVKLELLLANKISRQGIRDLMQTKLQALLRSLEDDEQ</sequence>
<proteinExistence type="predicted"/>
<organism evidence="3 4">
    <name type="scientific">Caerostris darwini</name>
    <dbReference type="NCBI Taxonomy" id="1538125"/>
    <lineage>
        <taxon>Eukaryota</taxon>
        <taxon>Metazoa</taxon>
        <taxon>Ecdysozoa</taxon>
        <taxon>Arthropoda</taxon>
        <taxon>Chelicerata</taxon>
        <taxon>Arachnida</taxon>
        <taxon>Araneae</taxon>
        <taxon>Araneomorphae</taxon>
        <taxon>Entelegynae</taxon>
        <taxon>Araneoidea</taxon>
        <taxon>Araneidae</taxon>
        <taxon>Caerostris</taxon>
    </lineage>
</organism>
<dbReference type="InterPro" id="IPR036397">
    <property type="entry name" value="RNaseH_sf"/>
</dbReference>
<dbReference type="AlphaFoldDB" id="A0AAV4SKG1"/>
<dbReference type="GO" id="GO:0071897">
    <property type="term" value="P:DNA biosynthetic process"/>
    <property type="evidence" value="ECO:0007669"/>
    <property type="project" value="UniProtKB-ARBA"/>
</dbReference>
<comment type="caution">
    <text evidence="3">The sequence shown here is derived from an EMBL/GenBank/DDBJ whole genome shotgun (WGS) entry which is preliminary data.</text>
</comment>
<feature type="domain" description="RNase H type-1" evidence="2">
    <location>
        <begin position="369"/>
        <end position="493"/>
    </location>
</feature>
<keyword evidence="4" id="KW-1185">Reference proteome</keyword>